<evidence type="ECO:0000256" key="2">
    <source>
        <dbReference type="SAM" id="MobiDB-lite"/>
    </source>
</evidence>
<keyword evidence="4" id="KW-1185">Reference proteome</keyword>
<dbReference type="AlphaFoldDB" id="A0A9R1P028"/>
<dbReference type="Proteomes" id="UP000324705">
    <property type="component" value="Chromosome 2A"/>
</dbReference>
<organism evidence="3 4">
    <name type="scientific">Triticum turgidum subsp. durum</name>
    <name type="common">Durum wheat</name>
    <name type="synonym">Triticum durum</name>
    <dbReference type="NCBI Taxonomy" id="4567"/>
    <lineage>
        <taxon>Eukaryota</taxon>
        <taxon>Viridiplantae</taxon>
        <taxon>Streptophyta</taxon>
        <taxon>Embryophyta</taxon>
        <taxon>Tracheophyta</taxon>
        <taxon>Spermatophyta</taxon>
        <taxon>Magnoliopsida</taxon>
        <taxon>Liliopsida</taxon>
        <taxon>Poales</taxon>
        <taxon>Poaceae</taxon>
        <taxon>BOP clade</taxon>
        <taxon>Pooideae</taxon>
        <taxon>Triticodae</taxon>
        <taxon>Triticeae</taxon>
        <taxon>Triticinae</taxon>
        <taxon>Triticum</taxon>
    </lineage>
</organism>
<feature type="region of interest" description="Disordered" evidence="2">
    <location>
        <begin position="1"/>
        <end position="27"/>
    </location>
</feature>
<proteinExistence type="inferred from homology"/>
<name>A0A9R1P028_TRITD</name>
<dbReference type="GO" id="GO:0008138">
    <property type="term" value="F:protein tyrosine/serine/threonine phosphatase activity"/>
    <property type="evidence" value="ECO:0007669"/>
    <property type="project" value="TreeGrafter"/>
</dbReference>
<protein>
    <submittedName>
        <fullName evidence="3">Uncharacterized protein</fullName>
    </submittedName>
</protein>
<evidence type="ECO:0000313" key="3">
    <source>
        <dbReference type="EMBL" id="VAH34134.1"/>
    </source>
</evidence>
<reference evidence="3 4" key="1">
    <citation type="submission" date="2017-09" db="EMBL/GenBank/DDBJ databases">
        <authorList>
            <consortium name="International Durum Wheat Genome Sequencing Consortium (IDWGSC)"/>
            <person name="Milanesi L."/>
        </authorList>
    </citation>
    <scope>NUCLEOTIDE SEQUENCE [LARGE SCALE GENOMIC DNA]</scope>
    <source>
        <strain evidence="4">cv. Svevo</strain>
    </source>
</reference>
<evidence type="ECO:0000313" key="4">
    <source>
        <dbReference type="Proteomes" id="UP000324705"/>
    </source>
</evidence>
<dbReference type="PANTHER" id="PTHR45848:SF6">
    <property type="entry name" value="OS02G0251700 PROTEIN"/>
    <property type="match status" value="1"/>
</dbReference>
<evidence type="ECO:0000256" key="1">
    <source>
        <dbReference type="ARBA" id="ARBA00008601"/>
    </source>
</evidence>
<accession>A0A9R1P028</accession>
<gene>
    <name evidence="3" type="ORF">TRITD_2Av1G218890</name>
</gene>
<dbReference type="OMA" id="IFLMQKP"/>
<comment type="similarity">
    <text evidence="1">Belongs to the protein-tyrosine phosphatase family. Non-receptor class dual specificity subfamily.</text>
</comment>
<dbReference type="Gramene" id="TRITD2Av1G218890.2">
    <property type="protein sequence ID" value="TRITD2Av1G218890.2"/>
    <property type="gene ID" value="TRITD2Av1G218890"/>
</dbReference>
<sequence>MEANQPQGFGVEQKSGPEQTDEMLGSQVNQKFTEMSLDDAAVEAGIFQEKQDDPEARLEVHQKFAEMCLDTAMGTDINQEKQSDQEARSEADQKPAETIRQCTVVESNVKPEEQQAAANPGVIYRCKKCRRMVATQEYVVTHEVGLGEAGFLKRRNDADEKKPECSACIFVEPMKWMQAGEFLNLTFVCFLPPFSVQRIFLMQKPDVLVYPVTFAVEEGYVSNKLWCMGCKTRLGSFDWAGMQCCCGAWVIPAFQLLKSRIDESHM</sequence>
<dbReference type="EMBL" id="LT934113">
    <property type="protein sequence ID" value="VAH34134.1"/>
    <property type="molecule type" value="Genomic_DNA"/>
</dbReference>
<dbReference type="PANTHER" id="PTHR45848">
    <property type="entry name" value="DUAL SPECIFICITY PROTEIN PHOSPHATASE 12 FAMILY MEMBER"/>
    <property type="match status" value="1"/>
</dbReference>